<dbReference type="EMBL" id="JPVR01000081">
    <property type="protein sequence ID" value="KGR80845.1"/>
    <property type="molecule type" value="Genomic_DNA"/>
</dbReference>
<gene>
    <name evidence="1" type="ORF">CD31_22375</name>
</gene>
<evidence type="ECO:0008006" key="3">
    <source>
        <dbReference type="Google" id="ProtNLM"/>
    </source>
</evidence>
<dbReference type="RefSeq" id="WP_036081050.1">
    <property type="nucleotide sequence ID" value="NZ_AVCW01000001.1"/>
</dbReference>
<organism evidence="1 2">
    <name type="scientific">Lysinibacillus boronitolerans JCM 21713 = 10a = NBRC 103108</name>
    <dbReference type="NCBI Taxonomy" id="1294264"/>
    <lineage>
        <taxon>Bacteria</taxon>
        <taxon>Bacillati</taxon>
        <taxon>Bacillota</taxon>
        <taxon>Bacilli</taxon>
        <taxon>Bacillales</taxon>
        <taxon>Bacillaceae</taxon>
        <taxon>Lysinibacillus</taxon>
    </lineage>
</organism>
<dbReference type="CDD" id="cd09757">
    <property type="entry name" value="Cas8c_I-C"/>
    <property type="match status" value="1"/>
</dbReference>
<reference evidence="1 2" key="1">
    <citation type="submission" date="2014-02" db="EMBL/GenBank/DDBJ databases">
        <title>Draft genome sequence of Lysinibacillus boronitolerans NBRC 103108.</title>
        <authorList>
            <person name="Zhang F."/>
            <person name="Wang G."/>
            <person name="Zhang L."/>
        </authorList>
    </citation>
    <scope>NUCLEOTIDE SEQUENCE [LARGE SCALE GENOMIC DNA]</scope>
    <source>
        <strain evidence="1 2">NBRC 103108</strain>
    </source>
</reference>
<sequence length="640" mass="74365">MSYLRALYKTYEEHEAKAGEVFTKETKDKKEIEYTLLPISHTTQTAHIEMLITLDGTLYDAQVIEKINTILPFTESSGSRSGKNYVSHMLQDKLMYVAGDYVTYTQEEDKRDAHLFYLEQLGEWCTSPYSHPHVQAIYEYVKKGTLIQDLVERSILHITESGLLRSKWDTKQDGDKPPIFQMLAGAQESAFVRFNIHVPEKDIVPVWRNKEILDAYSHFYQTKLQDNDLCYVTGEYKPFTVRHPNKLRNSGDKAKLISANDSTGFTYRGRFKDSFEAANISYEVSQKAHNALKWLIERQGKQVDGRIFLVWGSKNPDMPEVSNDLSSDVFQGLNFLLEQRDTMLIQSEDSKKILADQHSQIISGIKKNMNIHEYEDEKVYILTLDAATPGRLAVLYYRDLDIKDYFTRLLKWHENCSWQHTRKKNNEWVRYFGAPSFYTIAHAAYGPRPSDKVVKGVMERMLPCVLDGRKIPMDIVRSAVVRASNPQFYDQSWEWEQALGVACSVVKKHYYDKDKEVYTVALDTTNSNRDYLFGRLLAVADVLERNALGKEENRPTNALRYMNAFSRHPARTWATIQRNLQPYQMKLREKGIYYTKLIDEIGAQMDIQDFTDTPLTGEYLLGYYSQRQALYSKKEKNEEE</sequence>
<keyword evidence="2" id="KW-1185">Reference proteome</keyword>
<evidence type="ECO:0000313" key="2">
    <source>
        <dbReference type="Proteomes" id="UP000030487"/>
    </source>
</evidence>
<accession>A0ABR4XUZ7</accession>
<comment type="caution">
    <text evidence="1">The sequence shown here is derived from an EMBL/GenBank/DDBJ whole genome shotgun (WGS) entry which is preliminary data.</text>
</comment>
<name>A0ABR4XUZ7_9BACI</name>
<dbReference type="Pfam" id="PF09709">
    <property type="entry name" value="Cas_Csd1"/>
    <property type="match status" value="1"/>
</dbReference>
<protein>
    <recommendedName>
        <fullName evidence="3">CRISPR-associated protein Cas8</fullName>
    </recommendedName>
</protein>
<proteinExistence type="predicted"/>
<dbReference type="InterPro" id="IPR010144">
    <property type="entry name" value="CRISPR-assoc_prot_Csd1-typ"/>
</dbReference>
<dbReference type="Proteomes" id="UP000030487">
    <property type="component" value="Unassembled WGS sequence"/>
</dbReference>
<evidence type="ECO:0000313" key="1">
    <source>
        <dbReference type="EMBL" id="KGR80845.1"/>
    </source>
</evidence>
<dbReference type="NCBIfam" id="TIGR01863">
    <property type="entry name" value="cas_Csd1"/>
    <property type="match status" value="1"/>
</dbReference>